<evidence type="ECO:0000313" key="4">
    <source>
        <dbReference type="Proteomes" id="UP000315017"/>
    </source>
</evidence>
<dbReference type="InterPro" id="IPR008964">
    <property type="entry name" value="Invasin/intimin_cell_adhesion"/>
</dbReference>
<dbReference type="Pfam" id="PF07587">
    <property type="entry name" value="PSD1"/>
    <property type="match status" value="1"/>
</dbReference>
<feature type="domain" description="BIG2" evidence="2">
    <location>
        <begin position="225"/>
        <end position="304"/>
    </location>
</feature>
<dbReference type="Pfam" id="PF07583">
    <property type="entry name" value="PSCyt2"/>
    <property type="match status" value="1"/>
</dbReference>
<dbReference type="InterPro" id="IPR011444">
    <property type="entry name" value="DUF1549"/>
</dbReference>
<feature type="signal peptide" evidence="1">
    <location>
        <begin position="1"/>
        <end position="22"/>
    </location>
</feature>
<dbReference type="Gene3D" id="2.60.40.1080">
    <property type="match status" value="2"/>
</dbReference>
<dbReference type="AlphaFoldDB" id="A0A517YMG2"/>
<dbReference type="InterPro" id="IPR022655">
    <property type="entry name" value="DUF1553"/>
</dbReference>
<evidence type="ECO:0000256" key="1">
    <source>
        <dbReference type="SAM" id="SignalP"/>
    </source>
</evidence>
<keyword evidence="4" id="KW-1185">Reference proteome</keyword>
<dbReference type="Pfam" id="PF02368">
    <property type="entry name" value="Big_2"/>
    <property type="match status" value="1"/>
</dbReference>
<accession>A0A517YMG2</accession>
<dbReference type="SUPFAM" id="SSF49373">
    <property type="entry name" value="Invasin/intimin cell-adhesion fragments"/>
    <property type="match status" value="1"/>
</dbReference>
<protein>
    <submittedName>
        <fullName evidence="3">Bacterial Ig-like domain (Group 2)</fullName>
    </submittedName>
</protein>
<dbReference type="EMBL" id="CP036274">
    <property type="protein sequence ID" value="QDU31417.1"/>
    <property type="molecule type" value="Genomic_DNA"/>
</dbReference>
<dbReference type="KEGG" id="aagg:ETAA8_65740"/>
<dbReference type="InterPro" id="IPR003343">
    <property type="entry name" value="Big_2"/>
</dbReference>
<organism evidence="3 4">
    <name type="scientific">Anatilimnocola aggregata</name>
    <dbReference type="NCBI Taxonomy" id="2528021"/>
    <lineage>
        <taxon>Bacteria</taxon>
        <taxon>Pseudomonadati</taxon>
        <taxon>Planctomycetota</taxon>
        <taxon>Planctomycetia</taxon>
        <taxon>Pirellulales</taxon>
        <taxon>Pirellulaceae</taxon>
        <taxon>Anatilimnocola</taxon>
    </lineage>
</organism>
<gene>
    <name evidence="3" type="ORF">ETAA8_65740</name>
</gene>
<evidence type="ECO:0000313" key="3">
    <source>
        <dbReference type="EMBL" id="QDU31417.1"/>
    </source>
</evidence>
<dbReference type="Proteomes" id="UP000315017">
    <property type="component" value="Chromosome"/>
</dbReference>
<dbReference type="PANTHER" id="PTHR35889">
    <property type="entry name" value="CYCLOINULO-OLIGOSACCHARIDE FRUCTANOTRANSFERASE-RELATED"/>
    <property type="match status" value="1"/>
</dbReference>
<dbReference type="SMART" id="SM00635">
    <property type="entry name" value="BID_2"/>
    <property type="match status" value="2"/>
</dbReference>
<reference evidence="3 4" key="1">
    <citation type="submission" date="2019-02" db="EMBL/GenBank/DDBJ databases">
        <title>Deep-cultivation of Planctomycetes and their phenomic and genomic characterization uncovers novel biology.</title>
        <authorList>
            <person name="Wiegand S."/>
            <person name="Jogler M."/>
            <person name="Boedeker C."/>
            <person name="Pinto D."/>
            <person name="Vollmers J."/>
            <person name="Rivas-Marin E."/>
            <person name="Kohn T."/>
            <person name="Peeters S.H."/>
            <person name="Heuer A."/>
            <person name="Rast P."/>
            <person name="Oberbeckmann S."/>
            <person name="Bunk B."/>
            <person name="Jeske O."/>
            <person name="Meyerdierks A."/>
            <person name="Storesund J.E."/>
            <person name="Kallscheuer N."/>
            <person name="Luecker S."/>
            <person name="Lage O.M."/>
            <person name="Pohl T."/>
            <person name="Merkel B.J."/>
            <person name="Hornburger P."/>
            <person name="Mueller R.-W."/>
            <person name="Bruemmer F."/>
            <person name="Labrenz M."/>
            <person name="Spormann A.M."/>
            <person name="Op den Camp H."/>
            <person name="Overmann J."/>
            <person name="Amann R."/>
            <person name="Jetten M.S.M."/>
            <person name="Mascher T."/>
            <person name="Medema M.H."/>
            <person name="Devos D.P."/>
            <person name="Kaster A.-K."/>
            <person name="Ovreas L."/>
            <person name="Rohde M."/>
            <person name="Galperin M.Y."/>
            <person name="Jogler C."/>
        </authorList>
    </citation>
    <scope>NUCLEOTIDE SEQUENCE [LARGE SCALE GENOMIC DNA]</scope>
    <source>
        <strain evidence="3 4">ETA_A8</strain>
    </source>
</reference>
<proteinExistence type="predicted"/>
<evidence type="ECO:0000259" key="2">
    <source>
        <dbReference type="SMART" id="SM00635"/>
    </source>
</evidence>
<keyword evidence="1" id="KW-0732">Signal</keyword>
<feature type="chain" id="PRO_5022132536" evidence="1">
    <location>
        <begin position="23"/>
        <end position="813"/>
    </location>
</feature>
<dbReference type="RefSeq" id="WP_238397839.1">
    <property type="nucleotide sequence ID" value="NZ_CP036274.1"/>
</dbReference>
<name>A0A517YMG2_9BACT</name>
<dbReference type="PANTHER" id="PTHR35889:SF3">
    <property type="entry name" value="F-BOX DOMAIN-CONTAINING PROTEIN"/>
    <property type="match status" value="1"/>
</dbReference>
<feature type="domain" description="BIG2" evidence="2">
    <location>
        <begin position="25"/>
        <end position="107"/>
    </location>
</feature>
<sequence length="813" mass="89503" precursor="true">MRPAAALLSTASILLLGVFVSATEPVNAVKVDPAQVSLVGANATWQLLISGTTSDNRTVDLTHAATYRSRDPKLALVTAEGIVSAKGNGQTTIEISAGELKTEVTVTVTLADEHRALNFENDIVPILGKFACNASGCHGKAEGQNGFKLSVFGFDPPADYRALTQEARGRRVFPAAPERSLLLRKASGGAPHGGGIRITPDRPEYETLRRWIAEGLPAGSTSDPTVKKIELTPRERQLGLGQTQQLRVVAEMTDGQRIDVTRLARYQSNHDVLASVTEEGLVTAGQNPGVVAVMASYMGQVDVLHVIVPRPEAVTDYPHVPEHNFIDGHVYRRLKQLNIVPAELCSDADFLRRVHLDLIGTLPTADEARRFLSDTRTNRRELLIDSLLQRPEFAAYWALKWSDLLRVDRLALGHKGAYEQYRWIRSAIAQEMPLDQFARAVVTADGPLSENPQGYMFKAVPQPGPAASAVSQVFLGVRIECAQCHHHPYDRWSQTDYFGMTAYFAQLQRKTTPFGEVLVATGDPVTKHPRTSEVITAHPLGEPMPAENVSGDRRVELAAWMTSPGNPFFAKNMANRVWAHMLGRGLVEPVDDVRATNPPSNPELLAGLAQHLVASKFDLKSLLKTIALSRTYQQSTTTNATNVRDEQNYSRALLKRMDAEVLLDALCQATGIQERYEGAQANTRAIELWDSQVDHYFLKLFGRPVRVTACDCERVSEPSVAQVLHLLNSQRVQEKLSHDGGSVARLVKEQSQDDRLAEELYLTIFSRQPTAEESQTAVNYLQTAGKAGPAARRTAAEDLAWTMLNSLEFVFNH</sequence>